<protein>
    <submittedName>
        <fullName evidence="8">Drug/metabolite transporter (DMT)-like permease</fullName>
    </submittedName>
</protein>
<dbReference type="InterPro" id="IPR050638">
    <property type="entry name" value="AA-Vitamin_Transporters"/>
</dbReference>
<dbReference type="RefSeq" id="WP_132544940.1">
    <property type="nucleotide sequence ID" value="NZ_SLWY01000021.1"/>
</dbReference>
<comment type="similarity">
    <text evidence="2">Belongs to the EamA transporter family.</text>
</comment>
<keyword evidence="5 6" id="KW-0472">Membrane</keyword>
<dbReference type="OrthoDB" id="5584577at2"/>
<evidence type="ECO:0000313" key="9">
    <source>
        <dbReference type="Proteomes" id="UP000295765"/>
    </source>
</evidence>
<dbReference type="InterPro" id="IPR000620">
    <property type="entry name" value="EamA_dom"/>
</dbReference>
<feature type="transmembrane region" description="Helical" evidence="6">
    <location>
        <begin position="154"/>
        <end position="173"/>
    </location>
</feature>
<keyword evidence="3 6" id="KW-0812">Transmembrane</keyword>
<feature type="transmembrane region" description="Helical" evidence="6">
    <location>
        <begin position="125"/>
        <end position="142"/>
    </location>
</feature>
<feature type="transmembrane region" description="Helical" evidence="6">
    <location>
        <begin position="38"/>
        <end position="59"/>
    </location>
</feature>
<evidence type="ECO:0000256" key="5">
    <source>
        <dbReference type="ARBA" id="ARBA00023136"/>
    </source>
</evidence>
<feature type="domain" description="EamA" evidence="7">
    <location>
        <begin position="12"/>
        <end position="141"/>
    </location>
</feature>
<dbReference type="SUPFAM" id="SSF103481">
    <property type="entry name" value="Multidrug resistance efflux transporter EmrE"/>
    <property type="match status" value="2"/>
</dbReference>
<keyword evidence="4 6" id="KW-1133">Transmembrane helix</keyword>
<evidence type="ECO:0000256" key="2">
    <source>
        <dbReference type="ARBA" id="ARBA00007362"/>
    </source>
</evidence>
<evidence type="ECO:0000256" key="3">
    <source>
        <dbReference type="ARBA" id="ARBA00022692"/>
    </source>
</evidence>
<dbReference type="GO" id="GO:0016020">
    <property type="term" value="C:membrane"/>
    <property type="evidence" value="ECO:0007669"/>
    <property type="project" value="UniProtKB-SubCell"/>
</dbReference>
<feature type="transmembrane region" description="Helical" evidence="6">
    <location>
        <begin position="185"/>
        <end position="205"/>
    </location>
</feature>
<feature type="transmembrane region" description="Helical" evidence="6">
    <location>
        <begin position="71"/>
        <end position="92"/>
    </location>
</feature>
<feature type="transmembrane region" description="Helical" evidence="6">
    <location>
        <begin position="217"/>
        <end position="236"/>
    </location>
</feature>
<keyword evidence="9" id="KW-1185">Reference proteome</keyword>
<organism evidence="8 9">
    <name type="scientific">Plasticicumulans lactativorans</name>
    <dbReference type="NCBI Taxonomy" id="1133106"/>
    <lineage>
        <taxon>Bacteria</taxon>
        <taxon>Pseudomonadati</taxon>
        <taxon>Pseudomonadota</taxon>
        <taxon>Gammaproteobacteria</taxon>
        <taxon>Candidatus Competibacteraceae</taxon>
        <taxon>Plasticicumulans</taxon>
    </lineage>
</organism>
<evidence type="ECO:0000313" key="8">
    <source>
        <dbReference type="EMBL" id="TCO78935.1"/>
    </source>
</evidence>
<proteinExistence type="inferred from homology"/>
<dbReference type="PANTHER" id="PTHR32322">
    <property type="entry name" value="INNER MEMBRANE TRANSPORTER"/>
    <property type="match status" value="1"/>
</dbReference>
<evidence type="ECO:0000259" key="7">
    <source>
        <dbReference type="Pfam" id="PF00892"/>
    </source>
</evidence>
<sequence length="308" mass="33059">MPVPAIDWIPRLGLLVAMLLWGSSFVAFKIALAGLHPYWMLWLRMALAALCFALLLARLRIVPPRPGDLKYWLLMVLFEPCLYFLFEAVALANTSAAAAGMITALLPALVALLAGIVLKERVTPRTGAGFALAIAGAAWLSVAAESDAQAPAPLFGNLFELLAMLCAAGYTVLMKRLSRHYDPLFLTALQAWAGALFFAPLLLLPSTPWPSHWPADALLAVAYLGTVITLGAYGLYNYGISRVPAVQAAGFTNLIPVFTVMFGFAILGERFTPAQFAASALVFAGVGLSQWDDWRRHRTPPGAASTGS</sequence>
<feature type="transmembrane region" description="Helical" evidence="6">
    <location>
        <begin position="12"/>
        <end position="32"/>
    </location>
</feature>
<dbReference type="Proteomes" id="UP000295765">
    <property type="component" value="Unassembled WGS sequence"/>
</dbReference>
<dbReference type="AlphaFoldDB" id="A0A4R2LHZ7"/>
<evidence type="ECO:0000256" key="4">
    <source>
        <dbReference type="ARBA" id="ARBA00022989"/>
    </source>
</evidence>
<name>A0A4R2LHZ7_9GAMM</name>
<gene>
    <name evidence="8" type="ORF">EV699_12148</name>
</gene>
<feature type="transmembrane region" description="Helical" evidence="6">
    <location>
        <begin position="248"/>
        <end position="268"/>
    </location>
</feature>
<dbReference type="EMBL" id="SLWY01000021">
    <property type="protein sequence ID" value="TCO78935.1"/>
    <property type="molecule type" value="Genomic_DNA"/>
</dbReference>
<feature type="transmembrane region" description="Helical" evidence="6">
    <location>
        <begin position="274"/>
        <end position="291"/>
    </location>
</feature>
<evidence type="ECO:0000256" key="6">
    <source>
        <dbReference type="SAM" id="Phobius"/>
    </source>
</evidence>
<accession>A0A4R2LHZ7</accession>
<dbReference type="PANTHER" id="PTHR32322:SF2">
    <property type="entry name" value="EAMA DOMAIN-CONTAINING PROTEIN"/>
    <property type="match status" value="1"/>
</dbReference>
<feature type="domain" description="EamA" evidence="7">
    <location>
        <begin position="155"/>
        <end position="288"/>
    </location>
</feature>
<comment type="subcellular location">
    <subcellularLocation>
        <location evidence="1">Membrane</location>
        <topology evidence="1">Multi-pass membrane protein</topology>
    </subcellularLocation>
</comment>
<reference evidence="8 9" key="1">
    <citation type="submission" date="2019-03" db="EMBL/GenBank/DDBJ databases">
        <title>Genomic Encyclopedia of Type Strains, Phase IV (KMG-IV): sequencing the most valuable type-strain genomes for metagenomic binning, comparative biology and taxonomic classification.</title>
        <authorList>
            <person name="Goeker M."/>
        </authorList>
    </citation>
    <scope>NUCLEOTIDE SEQUENCE [LARGE SCALE GENOMIC DNA]</scope>
    <source>
        <strain evidence="8 9">DSM 25287</strain>
    </source>
</reference>
<dbReference type="InterPro" id="IPR037185">
    <property type="entry name" value="EmrE-like"/>
</dbReference>
<comment type="caution">
    <text evidence="8">The sequence shown here is derived from an EMBL/GenBank/DDBJ whole genome shotgun (WGS) entry which is preliminary data.</text>
</comment>
<feature type="transmembrane region" description="Helical" evidence="6">
    <location>
        <begin position="98"/>
        <end position="118"/>
    </location>
</feature>
<dbReference type="Pfam" id="PF00892">
    <property type="entry name" value="EamA"/>
    <property type="match status" value="2"/>
</dbReference>
<evidence type="ECO:0000256" key="1">
    <source>
        <dbReference type="ARBA" id="ARBA00004141"/>
    </source>
</evidence>